<dbReference type="Gene3D" id="1.10.601.10">
    <property type="entry name" value="RNA Polymerase Primary Sigma Factor"/>
    <property type="match status" value="1"/>
</dbReference>
<dbReference type="SUPFAM" id="SSF88659">
    <property type="entry name" value="Sigma3 and sigma4 domains of RNA polymerase sigma factors"/>
    <property type="match status" value="1"/>
</dbReference>
<reference evidence="7 8" key="1">
    <citation type="submission" date="2019-02" db="EMBL/GenBank/DDBJ databases">
        <title>Deep-cultivation of Planctomycetes and their phenomic and genomic characterization uncovers novel biology.</title>
        <authorList>
            <person name="Wiegand S."/>
            <person name="Jogler M."/>
            <person name="Boedeker C."/>
            <person name="Pinto D."/>
            <person name="Vollmers J."/>
            <person name="Rivas-Marin E."/>
            <person name="Kohn T."/>
            <person name="Peeters S.H."/>
            <person name="Heuer A."/>
            <person name="Rast P."/>
            <person name="Oberbeckmann S."/>
            <person name="Bunk B."/>
            <person name="Jeske O."/>
            <person name="Meyerdierks A."/>
            <person name="Storesund J.E."/>
            <person name="Kallscheuer N."/>
            <person name="Luecker S."/>
            <person name="Lage O.M."/>
            <person name="Pohl T."/>
            <person name="Merkel B.J."/>
            <person name="Hornburger P."/>
            <person name="Mueller R.-W."/>
            <person name="Bruemmer F."/>
            <person name="Labrenz M."/>
            <person name="Spormann A.M."/>
            <person name="Op den Camp H."/>
            <person name="Overmann J."/>
            <person name="Amann R."/>
            <person name="Jetten M.S.M."/>
            <person name="Mascher T."/>
            <person name="Medema M.H."/>
            <person name="Devos D.P."/>
            <person name="Kaster A.-K."/>
            <person name="Ovreas L."/>
            <person name="Rohde M."/>
            <person name="Galperin M.Y."/>
            <person name="Jogler C."/>
        </authorList>
    </citation>
    <scope>NUCLEOTIDE SEQUENCE [LARGE SCALE GENOMIC DNA]</scope>
    <source>
        <strain evidence="7 8">CA12</strain>
    </source>
</reference>
<proteinExistence type="predicted"/>
<feature type="domain" description="RNA polymerase sigma-70" evidence="6">
    <location>
        <begin position="519"/>
        <end position="545"/>
    </location>
</feature>
<evidence type="ECO:0000256" key="2">
    <source>
        <dbReference type="ARBA" id="ARBA00023082"/>
    </source>
</evidence>
<dbReference type="InterPro" id="IPR007627">
    <property type="entry name" value="RNA_pol_sigma70_r2"/>
</dbReference>
<keyword evidence="2" id="KW-0731">Sigma factor</keyword>
<evidence type="ECO:0000256" key="1">
    <source>
        <dbReference type="ARBA" id="ARBA00023015"/>
    </source>
</evidence>
<dbReference type="PROSITE" id="PS00716">
    <property type="entry name" value="SIGMA70_2"/>
    <property type="match status" value="1"/>
</dbReference>
<dbReference type="GO" id="GO:0016987">
    <property type="term" value="F:sigma factor activity"/>
    <property type="evidence" value="ECO:0007669"/>
    <property type="project" value="UniProtKB-KW"/>
</dbReference>
<dbReference type="GO" id="GO:0006352">
    <property type="term" value="P:DNA-templated transcription initiation"/>
    <property type="evidence" value="ECO:0007669"/>
    <property type="project" value="InterPro"/>
</dbReference>
<dbReference type="SUPFAM" id="SSF46955">
    <property type="entry name" value="Putative DNA-binding domain"/>
    <property type="match status" value="1"/>
</dbReference>
<dbReference type="KEGG" id="acaf:CA12_17380"/>
<accession>A0A517P8F4</accession>
<feature type="region of interest" description="Disordered" evidence="5">
    <location>
        <begin position="52"/>
        <end position="72"/>
    </location>
</feature>
<dbReference type="NCBIfam" id="TIGR02937">
    <property type="entry name" value="sigma70-ECF"/>
    <property type="match status" value="1"/>
</dbReference>
<dbReference type="InterPro" id="IPR050239">
    <property type="entry name" value="Sigma-70_RNA_pol_init_factors"/>
</dbReference>
<keyword evidence="4" id="KW-0804">Transcription</keyword>
<evidence type="ECO:0000256" key="4">
    <source>
        <dbReference type="ARBA" id="ARBA00023163"/>
    </source>
</evidence>
<evidence type="ECO:0000256" key="5">
    <source>
        <dbReference type="SAM" id="MobiDB-lite"/>
    </source>
</evidence>
<dbReference type="Gene3D" id="1.10.10.10">
    <property type="entry name" value="Winged helix-like DNA-binding domain superfamily/Winged helix DNA-binding domain"/>
    <property type="match status" value="1"/>
</dbReference>
<dbReference type="CDD" id="cd06171">
    <property type="entry name" value="Sigma70_r4"/>
    <property type="match status" value="1"/>
</dbReference>
<keyword evidence="3" id="KW-0238">DNA-binding</keyword>
<dbReference type="PANTHER" id="PTHR30603:SF60">
    <property type="entry name" value="RNA POLYMERASE SIGMA FACTOR RPOD"/>
    <property type="match status" value="1"/>
</dbReference>
<dbReference type="PANTHER" id="PTHR30603">
    <property type="entry name" value="RNA POLYMERASE SIGMA FACTOR RPO"/>
    <property type="match status" value="1"/>
</dbReference>
<evidence type="ECO:0000259" key="6">
    <source>
        <dbReference type="PROSITE" id="PS00716"/>
    </source>
</evidence>
<dbReference type="InterPro" id="IPR013325">
    <property type="entry name" value="RNA_pol_sigma_r2"/>
</dbReference>
<dbReference type="InterPro" id="IPR009061">
    <property type="entry name" value="DNA-bd_dom_put_sf"/>
</dbReference>
<dbReference type="RefSeq" id="WP_145358563.1">
    <property type="nucleotide sequence ID" value="NZ_CP036265.1"/>
</dbReference>
<dbReference type="InterPro" id="IPR036388">
    <property type="entry name" value="WH-like_DNA-bd_sf"/>
</dbReference>
<dbReference type="InterPro" id="IPR000943">
    <property type="entry name" value="RNA_pol_sigma70"/>
</dbReference>
<dbReference type="GO" id="GO:0003677">
    <property type="term" value="F:DNA binding"/>
    <property type="evidence" value="ECO:0007669"/>
    <property type="project" value="UniProtKB-KW"/>
</dbReference>
<evidence type="ECO:0000313" key="7">
    <source>
        <dbReference type="EMBL" id="QDT15653.1"/>
    </source>
</evidence>
<keyword evidence="8" id="KW-1185">Reference proteome</keyword>
<dbReference type="InterPro" id="IPR013324">
    <property type="entry name" value="RNA_pol_sigma_r3/r4-like"/>
</dbReference>
<gene>
    <name evidence="7" type="primary">sigA_1</name>
    <name evidence="7" type="ORF">CA12_17380</name>
</gene>
<dbReference type="OrthoDB" id="9780321at2"/>
<dbReference type="SUPFAM" id="SSF88946">
    <property type="entry name" value="Sigma2 domain of RNA polymerase sigma factors"/>
    <property type="match status" value="1"/>
</dbReference>
<evidence type="ECO:0000313" key="8">
    <source>
        <dbReference type="Proteomes" id="UP000318741"/>
    </source>
</evidence>
<dbReference type="EMBL" id="CP036265">
    <property type="protein sequence ID" value="QDT15653.1"/>
    <property type="molecule type" value="Genomic_DNA"/>
</dbReference>
<protein>
    <submittedName>
        <fullName evidence="7">RNA polymerase sigma factor SigA</fullName>
    </submittedName>
</protein>
<dbReference type="PRINTS" id="PR00046">
    <property type="entry name" value="SIGMA70FCT"/>
</dbReference>
<organism evidence="7 8">
    <name type="scientific">Alienimonas californiensis</name>
    <dbReference type="NCBI Taxonomy" id="2527989"/>
    <lineage>
        <taxon>Bacteria</taxon>
        <taxon>Pseudomonadati</taxon>
        <taxon>Planctomycetota</taxon>
        <taxon>Planctomycetia</taxon>
        <taxon>Planctomycetales</taxon>
        <taxon>Planctomycetaceae</taxon>
        <taxon>Alienimonas</taxon>
    </lineage>
</organism>
<dbReference type="AlphaFoldDB" id="A0A517P8F4"/>
<dbReference type="InterPro" id="IPR014284">
    <property type="entry name" value="RNA_pol_sigma-70_dom"/>
</dbReference>
<name>A0A517P8F4_9PLAN</name>
<dbReference type="Pfam" id="PF04542">
    <property type="entry name" value="Sigma70_r2"/>
    <property type="match status" value="1"/>
</dbReference>
<dbReference type="Pfam" id="PF04545">
    <property type="entry name" value="Sigma70_r4"/>
    <property type="match status" value="1"/>
</dbReference>
<keyword evidence="1" id="KW-0805">Transcription regulation</keyword>
<dbReference type="Proteomes" id="UP000318741">
    <property type="component" value="Chromosome"/>
</dbReference>
<evidence type="ECO:0000256" key="3">
    <source>
        <dbReference type="ARBA" id="ARBA00023125"/>
    </source>
</evidence>
<dbReference type="InterPro" id="IPR007630">
    <property type="entry name" value="RNA_pol_sigma70_r4"/>
</dbReference>
<sequence length="562" mass="64555">MSYSIPELQSLTDHVAEGVPREVQLAWVRRAERLSSRLDPDAAYAARDLRRSLEASTDDTPAAAEADGEDTVTGEEALRDLRLFAENLSTSAGLSAEEVGEPVLTVDDIAKRLGVSGKTVDRWRDRGLVSRKLKLDGRRRVGFLQSTVDRFVRDHAEEIEQGRKTVTLSDADRGRIVRKARSLASSGFSPPQIAKQLSEEFGRSPDSIRTLLRDFERKNPDRPVFRVRPGDLTRAEKEEILRRRRRGWTLARLAKSFSRTKPTIKRALHELRAEEVMGDPPAYMDSPEFHTPDADAVILCEPPVKDKPHRRIRVPSGLPPYLASLYNYPLLTREDEQYWFRKMNYLKFKAATLREEIGDATPTEEQLDDLEAWTREAIDVKNFLTRSNLRLVVSIAKRHIKPGANFFEMVSDGNVSLMRAVEKFDYTKGNKFSTYATWAIMKNFARSIPQEHRQLDRFRTGKEEVFQFSKEERANPYMDELTNTRQRKVIGDILMELDDRERDILRYRYGLEQGSEPQTLEQVGNRFGVTKERIRQLEGRALKKLKKHAEGAHLEVPGLHDR</sequence>